<dbReference type="Proteomes" id="UP000288024">
    <property type="component" value="Unassembled WGS sequence"/>
</dbReference>
<evidence type="ECO:0008006" key="4">
    <source>
        <dbReference type="Google" id="ProtNLM"/>
    </source>
</evidence>
<evidence type="ECO:0000313" key="2">
    <source>
        <dbReference type="EMBL" id="RVT63610.1"/>
    </source>
</evidence>
<gene>
    <name evidence="2" type="ORF">EM808_10090</name>
</gene>
<dbReference type="GeneID" id="87619029"/>
<keyword evidence="3" id="KW-1185">Reference proteome</keyword>
<feature type="transmembrane region" description="Helical" evidence="1">
    <location>
        <begin position="111"/>
        <end position="134"/>
    </location>
</feature>
<feature type="transmembrane region" description="Helical" evidence="1">
    <location>
        <begin position="155"/>
        <end position="172"/>
    </location>
</feature>
<evidence type="ECO:0000313" key="3">
    <source>
        <dbReference type="Proteomes" id="UP000288024"/>
    </source>
</evidence>
<keyword evidence="1" id="KW-0812">Transmembrane</keyword>
<evidence type="ECO:0000256" key="1">
    <source>
        <dbReference type="SAM" id="Phobius"/>
    </source>
</evidence>
<keyword evidence="1" id="KW-0472">Membrane</keyword>
<organism evidence="2 3">
    <name type="scientific">Niallia taxi</name>
    <dbReference type="NCBI Taxonomy" id="2499688"/>
    <lineage>
        <taxon>Bacteria</taxon>
        <taxon>Bacillati</taxon>
        <taxon>Bacillota</taxon>
        <taxon>Bacilli</taxon>
        <taxon>Bacillales</taxon>
        <taxon>Bacillaceae</taxon>
        <taxon>Niallia</taxon>
    </lineage>
</organism>
<reference evidence="2 3" key="1">
    <citation type="submission" date="2019-01" db="EMBL/GenBank/DDBJ databases">
        <title>Bacillus sp. M5HDSG1-1, whole genome shotgun sequence.</title>
        <authorList>
            <person name="Tuo L."/>
        </authorList>
    </citation>
    <scope>NUCLEOTIDE SEQUENCE [LARGE SCALE GENOMIC DNA]</scope>
    <source>
        <strain evidence="2 3">M5HDSG1-1</strain>
    </source>
</reference>
<dbReference type="EMBL" id="RZTZ01000003">
    <property type="protein sequence ID" value="RVT63610.1"/>
    <property type="molecule type" value="Genomic_DNA"/>
</dbReference>
<dbReference type="RefSeq" id="WP_127738087.1">
    <property type="nucleotide sequence ID" value="NZ_JAMAVA010000008.1"/>
</dbReference>
<sequence length="208" mass="24042">MNKSRFIDSKFFSFMDISYRLVRASLLFWLYLGKGFFIGGLVYSACTLIEVIDEIFAGNGTSVRKLFQEISPKYTKKKRLSAIIICIFIYIGTFIILPFPATINPYITSVIKFVCIYAFMLAIIFFTYMVWNLVHLDLPAKRTAMVSLFLLAKQIFRSFLMLAAILVVFQLIKLNFLFFVFFAPAIYGACVRFIFTFKTKKQKEEAAV</sequence>
<feature type="transmembrane region" description="Helical" evidence="1">
    <location>
        <begin position="80"/>
        <end position="99"/>
    </location>
</feature>
<protein>
    <recommendedName>
        <fullName evidence="4">DUF624 domain-containing protein</fullName>
    </recommendedName>
</protein>
<name>A0A3S2UAF3_9BACI</name>
<accession>A0A3S2UAF3</accession>
<comment type="caution">
    <text evidence="2">The sequence shown here is derived from an EMBL/GenBank/DDBJ whole genome shotgun (WGS) entry which is preliminary data.</text>
</comment>
<feature type="transmembrane region" description="Helical" evidence="1">
    <location>
        <begin position="178"/>
        <end position="195"/>
    </location>
</feature>
<proteinExistence type="predicted"/>
<dbReference type="AlphaFoldDB" id="A0A3S2UAF3"/>
<keyword evidence="1" id="KW-1133">Transmembrane helix</keyword>